<reference evidence="3" key="1">
    <citation type="journal article" date="2023" name="Commun. Biol.">
        <title>Genome analysis of Parmales, the sister group of diatoms, reveals the evolutionary specialization of diatoms from phago-mixotrophs to photoautotrophs.</title>
        <authorList>
            <person name="Ban H."/>
            <person name="Sato S."/>
            <person name="Yoshikawa S."/>
            <person name="Yamada K."/>
            <person name="Nakamura Y."/>
            <person name="Ichinomiya M."/>
            <person name="Sato N."/>
            <person name="Blanc-Mathieu R."/>
            <person name="Endo H."/>
            <person name="Kuwata A."/>
            <person name="Ogata H."/>
        </authorList>
    </citation>
    <scope>NUCLEOTIDE SEQUENCE [LARGE SCALE GENOMIC DNA]</scope>
</reference>
<evidence type="ECO:0008006" key="4">
    <source>
        <dbReference type="Google" id="ProtNLM"/>
    </source>
</evidence>
<proteinExistence type="predicted"/>
<evidence type="ECO:0000313" key="2">
    <source>
        <dbReference type="EMBL" id="GMH61699.1"/>
    </source>
</evidence>
<dbReference type="Proteomes" id="UP001162640">
    <property type="component" value="Unassembled WGS sequence"/>
</dbReference>
<organism evidence="2 3">
    <name type="scientific">Triparma laevis f. inornata</name>
    <dbReference type="NCBI Taxonomy" id="1714386"/>
    <lineage>
        <taxon>Eukaryota</taxon>
        <taxon>Sar</taxon>
        <taxon>Stramenopiles</taxon>
        <taxon>Ochrophyta</taxon>
        <taxon>Bolidophyceae</taxon>
        <taxon>Parmales</taxon>
        <taxon>Triparmaceae</taxon>
        <taxon>Triparma</taxon>
    </lineage>
</organism>
<dbReference type="EMBL" id="BLQM01000087">
    <property type="protein sequence ID" value="GMH61699.1"/>
    <property type="molecule type" value="Genomic_DNA"/>
</dbReference>
<protein>
    <recommendedName>
        <fullName evidence="4">Kinesin light chain</fullName>
    </recommendedName>
</protein>
<evidence type="ECO:0000313" key="3">
    <source>
        <dbReference type="Proteomes" id="UP001162640"/>
    </source>
</evidence>
<dbReference type="AlphaFoldDB" id="A0A9W7DYX9"/>
<gene>
    <name evidence="2" type="ORF">TL16_g03314</name>
</gene>
<evidence type="ECO:0000256" key="1">
    <source>
        <dbReference type="SAM" id="MobiDB-lite"/>
    </source>
</evidence>
<dbReference type="InterPro" id="IPR053137">
    <property type="entry name" value="NLR-like"/>
</dbReference>
<dbReference type="Pfam" id="PF13424">
    <property type="entry name" value="TPR_12"/>
    <property type="match status" value="1"/>
</dbReference>
<dbReference type="InterPro" id="IPR011990">
    <property type="entry name" value="TPR-like_helical_dom_sf"/>
</dbReference>
<dbReference type="PANTHER" id="PTHR46082:SF6">
    <property type="entry name" value="AAA+ ATPASE DOMAIN-CONTAINING PROTEIN-RELATED"/>
    <property type="match status" value="1"/>
</dbReference>
<sequence>MSSEVRGPSFTSSSNKVVPVLPSLSPRNSEKTDPLPKEDDKPLPDGGSWISSIRKLNELANEEGFSDHFKYQFDNNEDAYKRWKSVFDHLYLFGTVDLIAVVTRSILSSVDLRKLRALESLCDPNFFDDSGLLVAVRRRILEVLQQNRLRQHLYNAAMPPDVEVHIPQQLVEFTDHDETDEGKHQIDMTKKMEPEMLQQGVGTVDVEAEVVDEEILDACAALGVACSKDSQFEHARVYYNLAKDGYDNKLGPNNPKALKVEYGLICCSCESKYVMAEKLEGLVHKLEEVLGPNHEVTLDALNSYGACLDRNGKYESSRQILEKCLSRQEQILGPNHVKTLRTVNNLGLAYKHLSKNEHALELYKRDLKGCERVLGKNHPSTLMTVENIANLKMDGLKEFKEAEKYYARAMRGYKSQLGKYHECTMKCAKNFKKCLKASGNQARMDELKVEYPS</sequence>
<feature type="region of interest" description="Disordered" evidence="1">
    <location>
        <begin position="1"/>
        <end position="47"/>
    </location>
</feature>
<dbReference type="SUPFAM" id="SSF48452">
    <property type="entry name" value="TPR-like"/>
    <property type="match status" value="1"/>
</dbReference>
<dbReference type="PANTHER" id="PTHR46082">
    <property type="entry name" value="ATP/GTP-BINDING PROTEIN-RELATED"/>
    <property type="match status" value="1"/>
</dbReference>
<feature type="compositionally biased region" description="Polar residues" evidence="1">
    <location>
        <begin position="1"/>
        <end position="16"/>
    </location>
</feature>
<accession>A0A9W7DYX9</accession>
<comment type="caution">
    <text evidence="2">The sequence shown here is derived from an EMBL/GenBank/DDBJ whole genome shotgun (WGS) entry which is preliminary data.</text>
</comment>
<dbReference type="Gene3D" id="1.25.40.10">
    <property type="entry name" value="Tetratricopeptide repeat domain"/>
    <property type="match status" value="1"/>
</dbReference>
<name>A0A9W7DYX9_9STRA</name>
<feature type="compositionally biased region" description="Basic and acidic residues" evidence="1">
    <location>
        <begin position="28"/>
        <end position="43"/>
    </location>
</feature>